<proteinExistence type="predicted"/>
<reference evidence="2" key="1">
    <citation type="journal article" date="2019" name="Curr. Biol.">
        <title>Genome Sequence of Striga asiatica Provides Insight into the Evolution of Plant Parasitism.</title>
        <authorList>
            <person name="Yoshida S."/>
            <person name="Kim S."/>
            <person name="Wafula E.K."/>
            <person name="Tanskanen J."/>
            <person name="Kim Y.M."/>
            <person name="Honaas L."/>
            <person name="Yang Z."/>
            <person name="Spallek T."/>
            <person name="Conn C.E."/>
            <person name="Ichihashi Y."/>
            <person name="Cheong K."/>
            <person name="Cui S."/>
            <person name="Der J.P."/>
            <person name="Gundlach H."/>
            <person name="Jiao Y."/>
            <person name="Hori C."/>
            <person name="Ishida J.K."/>
            <person name="Kasahara H."/>
            <person name="Kiba T."/>
            <person name="Kim M.S."/>
            <person name="Koo N."/>
            <person name="Laohavisit A."/>
            <person name="Lee Y.H."/>
            <person name="Lumba S."/>
            <person name="McCourt P."/>
            <person name="Mortimer J.C."/>
            <person name="Mutuku J.M."/>
            <person name="Nomura T."/>
            <person name="Sasaki-Sekimoto Y."/>
            <person name="Seto Y."/>
            <person name="Wang Y."/>
            <person name="Wakatake T."/>
            <person name="Sakakibara H."/>
            <person name="Demura T."/>
            <person name="Yamaguchi S."/>
            <person name="Yoneyama K."/>
            <person name="Manabe R.I."/>
            <person name="Nelson D.C."/>
            <person name="Schulman A.H."/>
            <person name="Timko M.P."/>
            <person name="dePamphilis C.W."/>
            <person name="Choi D."/>
            <person name="Shirasu K."/>
        </authorList>
    </citation>
    <scope>NUCLEOTIDE SEQUENCE [LARGE SCALE GENOMIC DNA]</scope>
    <source>
        <strain evidence="2">cv. UVA1</strain>
    </source>
</reference>
<evidence type="ECO:0000313" key="2">
    <source>
        <dbReference type="Proteomes" id="UP000325081"/>
    </source>
</evidence>
<gene>
    <name evidence="1" type="ORF">STAS_18264</name>
</gene>
<keyword evidence="2" id="KW-1185">Reference proteome</keyword>
<comment type="caution">
    <text evidence="1">The sequence shown here is derived from an EMBL/GenBank/DDBJ whole genome shotgun (WGS) entry which is preliminary data.</text>
</comment>
<evidence type="ECO:0000313" key="1">
    <source>
        <dbReference type="EMBL" id="GER41544.1"/>
    </source>
</evidence>
<dbReference type="AlphaFoldDB" id="A0A5A7Q924"/>
<name>A0A5A7Q924_STRAF</name>
<dbReference type="Proteomes" id="UP000325081">
    <property type="component" value="Unassembled WGS sequence"/>
</dbReference>
<sequence length="102" mass="11702">MLTVILNGAECRMARILDSFEYSAISCRAHITLYVYGIMVMIQDSILKVPSSPYRRTYVDGMQLAGGITFEPPKYRYVIYGDYVSSWYTKGPERIRNMDGLL</sequence>
<accession>A0A5A7Q924</accession>
<dbReference type="EMBL" id="BKCP01006139">
    <property type="protein sequence ID" value="GER41544.1"/>
    <property type="molecule type" value="Genomic_DNA"/>
</dbReference>
<organism evidence="1 2">
    <name type="scientific">Striga asiatica</name>
    <name type="common">Asiatic witchweed</name>
    <name type="synonym">Buchnera asiatica</name>
    <dbReference type="NCBI Taxonomy" id="4170"/>
    <lineage>
        <taxon>Eukaryota</taxon>
        <taxon>Viridiplantae</taxon>
        <taxon>Streptophyta</taxon>
        <taxon>Embryophyta</taxon>
        <taxon>Tracheophyta</taxon>
        <taxon>Spermatophyta</taxon>
        <taxon>Magnoliopsida</taxon>
        <taxon>eudicotyledons</taxon>
        <taxon>Gunneridae</taxon>
        <taxon>Pentapetalae</taxon>
        <taxon>asterids</taxon>
        <taxon>lamiids</taxon>
        <taxon>Lamiales</taxon>
        <taxon>Orobanchaceae</taxon>
        <taxon>Buchnereae</taxon>
        <taxon>Striga</taxon>
    </lineage>
</organism>
<protein>
    <submittedName>
        <fullName evidence="1">2-oxoglutarate (2OG) and Fe(II)-dependent oxygenase superfamily protein</fullName>
    </submittedName>
</protein>